<name>A0A699YAX7_HAELA</name>
<sequence length="476" mass="50973">MPADVESPGTCWSSLLAHAYRIHPRPRALQVQEDDVELNTLFSVNQLSPAVTHLSRGQLEQRYLELLCDHQQSTERFAYTLRQLRQQHRQELEKLQTELDAAHEQLHSWHTEEAGSTASSQCKDEVQLPGADPGTPLLPDACNSPHGSQQGITGGSVLVNQMTHLLTAASRLCSKASLQVQMVLRLGQHAESSGSSLQPQAQGAHPPPLQASSVQATVPQPAVAMMGPASSGGWTTPMPQHACISSSSFSSPTSSLCGTATGVLCEPRTPMPTPQAAVGVTGQPAASNISLTRLSDSCSQGLTHVASPNTGLLPTFPLLTPNDVSSQALLTPTAVLPSWSAASAVDTPTLLKAMQSASCKADGVALVEGHHNQGCQGVGCEAEDSAGQPEDVGKQAFESQDGLLQLCSHWVAAEQRHQASLQEHHHEMLMRTQQLHKCQVSRLEAQLVDQSQRTQEMAALVTRLQQELHQCEDLLL</sequence>
<evidence type="ECO:0000256" key="2">
    <source>
        <dbReference type="SAM" id="MobiDB-lite"/>
    </source>
</evidence>
<evidence type="ECO:0000256" key="1">
    <source>
        <dbReference type="SAM" id="Coils"/>
    </source>
</evidence>
<organism evidence="3 4">
    <name type="scientific">Haematococcus lacustris</name>
    <name type="common">Green alga</name>
    <name type="synonym">Haematococcus pluvialis</name>
    <dbReference type="NCBI Taxonomy" id="44745"/>
    <lineage>
        <taxon>Eukaryota</taxon>
        <taxon>Viridiplantae</taxon>
        <taxon>Chlorophyta</taxon>
        <taxon>core chlorophytes</taxon>
        <taxon>Chlorophyceae</taxon>
        <taxon>CS clade</taxon>
        <taxon>Chlamydomonadales</taxon>
        <taxon>Haematococcaceae</taxon>
        <taxon>Haematococcus</taxon>
    </lineage>
</organism>
<feature type="coiled-coil region" evidence="1">
    <location>
        <begin position="78"/>
        <end position="112"/>
    </location>
</feature>
<protein>
    <submittedName>
        <fullName evidence="3">Uncharacterized protein</fullName>
    </submittedName>
</protein>
<accession>A0A699YAX7</accession>
<keyword evidence="4" id="KW-1185">Reference proteome</keyword>
<evidence type="ECO:0000313" key="4">
    <source>
        <dbReference type="Proteomes" id="UP000485058"/>
    </source>
</evidence>
<dbReference type="Proteomes" id="UP000485058">
    <property type="component" value="Unassembled WGS sequence"/>
</dbReference>
<evidence type="ECO:0000313" key="3">
    <source>
        <dbReference type="EMBL" id="GFH06491.1"/>
    </source>
</evidence>
<feature type="non-terminal residue" evidence="3">
    <location>
        <position position="476"/>
    </location>
</feature>
<comment type="caution">
    <text evidence="3">The sequence shown here is derived from an EMBL/GenBank/DDBJ whole genome shotgun (WGS) entry which is preliminary data.</text>
</comment>
<feature type="compositionally biased region" description="Polar residues" evidence="2">
    <location>
        <begin position="191"/>
        <end position="201"/>
    </location>
</feature>
<keyword evidence="1" id="KW-0175">Coiled coil</keyword>
<proteinExistence type="predicted"/>
<gene>
    <name evidence="3" type="ORF">HaLaN_01135</name>
</gene>
<dbReference type="AlphaFoldDB" id="A0A699YAX7"/>
<reference evidence="3 4" key="1">
    <citation type="submission" date="2020-02" db="EMBL/GenBank/DDBJ databases">
        <title>Draft genome sequence of Haematococcus lacustris strain NIES-144.</title>
        <authorList>
            <person name="Morimoto D."/>
            <person name="Nakagawa S."/>
            <person name="Yoshida T."/>
            <person name="Sawayama S."/>
        </authorList>
    </citation>
    <scope>NUCLEOTIDE SEQUENCE [LARGE SCALE GENOMIC DNA]</scope>
    <source>
        <strain evidence="3 4">NIES-144</strain>
    </source>
</reference>
<dbReference type="EMBL" id="BLLF01000041">
    <property type="protein sequence ID" value="GFH06491.1"/>
    <property type="molecule type" value="Genomic_DNA"/>
</dbReference>
<feature type="region of interest" description="Disordered" evidence="2">
    <location>
        <begin position="191"/>
        <end position="212"/>
    </location>
</feature>
<feature type="non-terminal residue" evidence="3">
    <location>
        <position position="1"/>
    </location>
</feature>